<accession>A0A3B0X3C6</accession>
<reference evidence="1" key="1">
    <citation type="submission" date="2018-06" db="EMBL/GenBank/DDBJ databases">
        <authorList>
            <person name="Zhirakovskaya E."/>
        </authorList>
    </citation>
    <scope>NUCLEOTIDE SEQUENCE</scope>
</reference>
<name>A0A3B0X3C6_9ZZZZ</name>
<dbReference type="EMBL" id="UOFE01000013">
    <property type="protein sequence ID" value="VAW51156.1"/>
    <property type="molecule type" value="Genomic_DNA"/>
</dbReference>
<proteinExistence type="predicted"/>
<evidence type="ECO:0000313" key="1">
    <source>
        <dbReference type="EMBL" id="VAW51156.1"/>
    </source>
</evidence>
<sequence>MLFKEDVALNIKSNYVGMLYTINIHNSLKLMFTLPIWHEND</sequence>
<dbReference type="AlphaFoldDB" id="A0A3B0X3C6"/>
<protein>
    <submittedName>
        <fullName evidence="1">Uncharacterized protein</fullName>
    </submittedName>
</protein>
<organism evidence="1">
    <name type="scientific">hydrothermal vent metagenome</name>
    <dbReference type="NCBI Taxonomy" id="652676"/>
    <lineage>
        <taxon>unclassified sequences</taxon>
        <taxon>metagenomes</taxon>
        <taxon>ecological metagenomes</taxon>
    </lineage>
</organism>
<gene>
    <name evidence="1" type="ORF">MNBD_GAMMA05-1010</name>
</gene>